<evidence type="ECO:0000259" key="11">
    <source>
        <dbReference type="Pfam" id="PF12214"/>
    </source>
</evidence>
<dbReference type="Pfam" id="PF12214">
    <property type="entry name" value="TPX2_importin"/>
    <property type="match status" value="2"/>
</dbReference>
<evidence type="ECO:0000256" key="7">
    <source>
        <dbReference type="ARBA" id="ARBA00023242"/>
    </source>
</evidence>
<dbReference type="GO" id="GO:0090307">
    <property type="term" value="P:mitotic spindle assembly"/>
    <property type="evidence" value="ECO:0007669"/>
    <property type="project" value="TreeGrafter"/>
</dbReference>
<dbReference type="AlphaFoldDB" id="A0A199UN38"/>
<evidence type="ECO:0000313" key="13">
    <source>
        <dbReference type="Proteomes" id="UP000092600"/>
    </source>
</evidence>
<dbReference type="PANTHER" id="PTHR14326:SF44">
    <property type="entry name" value="TARGETING PROTEIN FOR XKLP2"/>
    <property type="match status" value="1"/>
</dbReference>
<feature type="domain" description="TPX2 C-terminal" evidence="10">
    <location>
        <begin position="745"/>
        <end position="820"/>
    </location>
</feature>
<dbReference type="InterPro" id="IPR027329">
    <property type="entry name" value="TPX2_C"/>
</dbReference>
<feature type="region of interest" description="Disordered" evidence="9">
    <location>
        <begin position="226"/>
        <end position="257"/>
    </location>
</feature>
<evidence type="ECO:0000256" key="1">
    <source>
        <dbReference type="ARBA" id="ARBA00004123"/>
    </source>
</evidence>
<keyword evidence="6" id="KW-0206">Cytoskeleton</keyword>
<evidence type="ECO:0000256" key="6">
    <source>
        <dbReference type="ARBA" id="ARBA00023212"/>
    </source>
</evidence>
<evidence type="ECO:0000256" key="3">
    <source>
        <dbReference type="ARBA" id="ARBA00005885"/>
    </source>
</evidence>
<keyword evidence="7" id="KW-0539">Nucleus</keyword>
<feature type="region of interest" description="Disordered" evidence="9">
    <location>
        <begin position="794"/>
        <end position="841"/>
    </location>
</feature>
<keyword evidence="4" id="KW-0963">Cytoplasm</keyword>
<keyword evidence="5" id="KW-0493">Microtubule</keyword>
<dbReference type="PANTHER" id="PTHR14326">
    <property type="entry name" value="TARGETING PROTEIN FOR XKLP2"/>
    <property type="match status" value="1"/>
</dbReference>
<dbReference type="InterPro" id="IPR027330">
    <property type="entry name" value="TPX2_central_dom"/>
</dbReference>
<feature type="domain" description="TPX2 central" evidence="11">
    <location>
        <begin position="415"/>
        <end position="502"/>
    </location>
</feature>
<comment type="caution">
    <text evidence="12">The sequence shown here is derived from an EMBL/GenBank/DDBJ whole genome shotgun (WGS) entry which is preliminary data.</text>
</comment>
<dbReference type="GO" id="GO:0005819">
    <property type="term" value="C:spindle"/>
    <property type="evidence" value="ECO:0007669"/>
    <property type="project" value="UniProtKB-SubCell"/>
</dbReference>
<comment type="similarity">
    <text evidence="3">Belongs to the TPX2 family.</text>
</comment>
<dbReference type="Proteomes" id="UP000092600">
    <property type="component" value="Unassembled WGS sequence"/>
</dbReference>
<protein>
    <submittedName>
        <fullName evidence="12">Protein TPX2</fullName>
    </submittedName>
</protein>
<feature type="compositionally biased region" description="Basic and acidic residues" evidence="9">
    <location>
        <begin position="814"/>
        <end position="828"/>
    </location>
</feature>
<evidence type="ECO:0000256" key="2">
    <source>
        <dbReference type="ARBA" id="ARBA00004186"/>
    </source>
</evidence>
<sequence length="841" mass="96293">MALDSKVGGGGGGGHVETLQLDEIYEFSAPRFFDFINEETEEEIRRAEFWFETSLSYAPSPFMPRIKEGRSVKIDTICDFGEADSTRKESGPEKTCDEKDNQMIVEENTASVDKSVEINKGKQQEAQDRKSSFDFSTNLTDHLCGNSSLVDSINSSAPNANESKEEVPSFEFPVQPSLNENTIPAYMIFSQFCPSIDQLLVQFPPNYYLCLDLFADNVALTPKTQKASTKRVAPPSMKNQVAESCTPKTQRNPANGPNLTAKKIASMFKQPSALKPKVKSPPAQSCKTAKAKSGIKSYINGKITMATDVTHENQAIKRQKLDCGKVRQILDVKNRVLPHKSRPGLIGSKNMLSSVSKGHKEFKTYDMKQEVTPFISAAEMVKKFESRTRELDLSQNRSLSHEDSASVIQRRPRLILTRPKEPELQTAHRVRAVRVKSSEELEQEMLAKIPKFKARPFNKKILEAPSLPALPRSNPQPPEFQEFHLRTMERAIRHAETSSAQNHSKPLKLTEPRPPQLQTELRARPPKVKSSQELELEELEKAPKFKARPLNKKVQILESKGDIGLFSHPKPQITTPQEFHFATDDRLGQPASVVELFDKLSLHSETSSIHGKGEVPRITIPNPFHLHTEERGHDKERKFTIQIFQKELEEEKARIPRANPYPYTTDYPVVPPKPEPKPCTKPEAFQLESLVRHEEEMQRMLEEKERMEREEAQRRIFRAQPIMTEDPLPVPEKERKPLTEVQEIVLHVDQRSMQRSEFDKKIKEKEIVYKRLREEQESAKVIEEEKALKQMRRTMVPHARPLPKFDNPFCPQKSMKEVTKPKSPELRVDRRRGRRHALHMR</sequence>
<dbReference type="Pfam" id="PF06886">
    <property type="entry name" value="TPX2"/>
    <property type="match status" value="1"/>
</dbReference>
<evidence type="ECO:0000256" key="8">
    <source>
        <dbReference type="SAM" id="Coils"/>
    </source>
</evidence>
<dbReference type="GO" id="GO:0060236">
    <property type="term" value="P:regulation of mitotic spindle organization"/>
    <property type="evidence" value="ECO:0007669"/>
    <property type="project" value="InterPro"/>
</dbReference>
<dbReference type="EMBL" id="LSRQ01006509">
    <property type="protein sequence ID" value="OAY66066.1"/>
    <property type="molecule type" value="Genomic_DNA"/>
</dbReference>
<dbReference type="STRING" id="4615.A0A199UN38"/>
<evidence type="ECO:0000256" key="5">
    <source>
        <dbReference type="ARBA" id="ARBA00022701"/>
    </source>
</evidence>
<evidence type="ECO:0000256" key="9">
    <source>
        <dbReference type="SAM" id="MobiDB-lite"/>
    </source>
</evidence>
<name>A0A199UN38_ANACO</name>
<dbReference type="GO" id="GO:0005880">
    <property type="term" value="C:nuclear microtubule"/>
    <property type="evidence" value="ECO:0007669"/>
    <property type="project" value="TreeGrafter"/>
</dbReference>
<comment type="subcellular location">
    <subcellularLocation>
        <location evidence="2">Cytoplasm</location>
        <location evidence="2">Cytoskeleton</location>
        <location evidence="2">Spindle</location>
    </subcellularLocation>
    <subcellularLocation>
        <location evidence="1">Nucleus</location>
    </subcellularLocation>
</comment>
<reference evidence="12 13" key="1">
    <citation type="journal article" date="2016" name="DNA Res.">
        <title>The draft genome of MD-2 pineapple using hybrid error correction of long reads.</title>
        <authorList>
            <person name="Redwan R.M."/>
            <person name="Saidin A."/>
            <person name="Kumar S.V."/>
        </authorList>
    </citation>
    <scope>NUCLEOTIDE SEQUENCE [LARGE SCALE GENOMIC DNA]</scope>
    <source>
        <strain evidence="13">cv. MD2</strain>
        <tissue evidence="12">Leaf</tissue>
    </source>
</reference>
<gene>
    <name evidence="12" type="ORF">ACMD2_10376</name>
</gene>
<evidence type="ECO:0000313" key="12">
    <source>
        <dbReference type="EMBL" id="OAY66066.1"/>
    </source>
</evidence>
<dbReference type="GO" id="GO:0030295">
    <property type="term" value="F:protein kinase activator activity"/>
    <property type="evidence" value="ECO:0007669"/>
    <property type="project" value="TreeGrafter"/>
</dbReference>
<evidence type="ECO:0000256" key="4">
    <source>
        <dbReference type="ARBA" id="ARBA00022490"/>
    </source>
</evidence>
<feature type="compositionally biased region" description="Basic residues" evidence="9">
    <location>
        <begin position="829"/>
        <end position="841"/>
    </location>
</feature>
<feature type="coiled-coil region" evidence="8">
    <location>
        <begin position="687"/>
        <end position="720"/>
    </location>
</feature>
<feature type="region of interest" description="Disordered" evidence="9">
    <location>
        <begin position="495"/>
        <end position="533"/>
    </location>
</feature>
<dbReference type="InterPro" id="IPR009675">
    <property type="entry name" value="TPX2_fam"/>
</dbReference>
<feature type="domain" description="TPX2 central" evidence="11">
    <location>
        <begin position="507"/>
        <end position="594"/>
    </location>
</feature>
<accession>A0A199UN38</accession>
<organism evidence="12 13">
    <name type="scientific">Ananas comosus</name>
    <name type="common">Pineapple</name>
    <name type="synonym">Ananas ananas</name>
    <dbReference type="NCBI Taxonomy" id="4615"/>
    <lineage>
        <taxon>Eukaryota</taxon>
        <taxon>Viridiplantae</taxon>
        <taxon>Streptophyta</taxon>
        <taxon>Embryophyta</taxon>
        <taxon>Tracheophyta</taxon>
        <taxon>Spermatophyta</taxon>
        <taxon>Magnoliopsida</taxon>
        <taxon>Liliopsida</taxon>
        <taxon>Poales</taxon>
        <taxon>Bromeliaceae</taxon>
        <taxon>Bromelioideae</taxon>
        <taxon>Ananas</taxon>
    </lineage>
</organism>
<evidence type="ECO:0000259" key="10">
    <source>
        <dbReference type="Pfam" id="PF06886"/>
    </source>
</evidence>
<feature type="region of interest" description="Disordered" evidence="9">
    <location>
        <begin position="659"/>
        <end position="678"/>
    </location>
</feature>
<feature type="compositionally biased region" description="Polar residues" evidence="9">
    <location>
        <begin position="237"/>
        <end position="257"/>
    </location>
</feature>
<proteinExistence type="inferred from homology"/>
<keyword evidence="8" id="KW-0175">Coiled coil</keyword>
<dbReference type="GO" id="GO:0008017">
    <property type="term" value="F:microtubule binding"/>
    <property type="evidence" value="ECO:0007669"/>
    <property type="project" value="TreeGrafter"/>
</dbReference>